<evidence type="ECO:0000313" key="1">
    <source>
        <dbReference type="EMBL" id="AXH44394.1"/>
    </source>
</evidence>
<dbReference type="GeneID" id="77925044"/>
<accession>A0A345KMZ2</accession>
<dbReference type="EMBL" id="MH450123">
    <property type="protein sequence ID" value="AXH44394.1"/>
    <property type="molecule type" value="Genomic_DNA"/>
</dbReference>
<keyword evidence="2" id="KW-1185">Reference proteome</keyword>
<sequence length="125" mass="13849">MSWPDIEKALTKAHREDTGVQTGTKVPDNVETLQKFVRISRGPGSDDMITDSPTVDVECFSTDYGTAAALAEAVRQWFHALNGRKVNGVLVDRVRTAVAPAWVDYRNPGTNRFVASYALEHRQSD</sequence>
<name>A0A345KMZ2_9CAUD</name>
<reference evidence="2" key="1">
    <citation type="submission" date="2018-06" db="EMBL/GenBank/DDBJ databases">
        <authorList>
            <person name="Zhirakovskaya E."/>
        </authorList>
    </citation>
    <scope>NUCLEOTIDE SEQUENCE [LARGE SCALE GENOMIC DNA]</scope>
</reference>
<dbReference type="RefSeq" id="YP_010649494.1">
    <property type="nucleotide sequence ID" value="NC_070769.1"/>
</dbReference>
<protein>
    <recommendedName>
        <fullName evidence="3">Tail terminator</fullName>
    </recommendedName>
</protein>
<organism evidence="1 2">
    <name type="scientific">Arthrobacter phage MargaretKali</name>
    <dbReference type="NCBI Taxonomy" id="2250414"/>
    <lineage>
        <taxon>Viruses</taxon>
        <taxon>Duplodnaviria</taxon>
        <taxon>Heunggongvirae</taxon>
        <taxon>Uroviricota</taxon>
        <taxon>Caudoviricetes</taxon>
        <taxon>Kumottavirus</taxon>
        <taxon>Kumottavirus margaretkali</taxon>
    </lineage>
</organism>
<evidence type="ECO:0000313" key="2">
    <source>
        <dbReference type="Proteomes" id="UP000257231"/>
    </source>
</evidence>
<dbReference type="KEGG" id="vg:77925044"/>
<dbReference type="Proteomes" id="UP000257231">
    <property type="component" value="Segment"/>
</dbReference>
<proteinExistence type="predicted"/>
<evidence type="ECO:0008006" key="3">
    <source>
        <dbReference type="Google" id="ProtNLM"/>
    </source>
</evidence>
<gene>
    <name evidence="1" type="primary">12</name>
    <name evidence="1" type="ORF">SEA_MARGARETKALI_12</name>
</gene>